<evidence type="ECO:0000256" key="1">
    <source>
        <dbReference type="ARBA" id="ARBA00004123"/>
    </source>
</evidence>
<evidence type="ECO:0000256" key="7">
    <source>
        <dbReference type="ARBA" id="ARBA00023242"/>
    </source>
</evidence>
<keyword evidence="6" id="KW-0804">Transcription</keyword>
<dbReference type="GO" id="GO:0005634">
    <property type="term" value="C:nucleus"/>
    <property type="evidence" value="ECO:0007669"/>
    <property type="project" value="UniProtKB-SubCell"/>
</dbReference>
<evidence type="ECO:0000256" key="4">
    <source>
        <dbReference type="ARBA" id="ARBA00023015"/>
    </source>
</evidence>
<dbReference type="SMART" id="SM00066">
    <property type="entry name" value="GAL4"/>
    <property type="match status" value="1"/>
</dbReference>
<accession>A0A8H2XG54</accession>
<dbReference type="SUPFAM" id="SSF57701">
    <property type="entry name" value="Zn2/Cys6 DNA-binding domain"/>
    <property type="match status" value="1"/>
</dbReference>
<dbReference type="Proteomes" id="UP000663850">
    <property type="component" value="Unassembled WGS sequence"/>
</dbReference>
<dbReference type="PANTHER" id="PTHR31313:SF81">
    <property type="entry name" value="TY1 ENHANCER ACTIVATOR"/>
    <property type="match status" value="1"/>
</dbReference>
<dbReference type="GO" id="GO:0008270">
    <property type="term" value="F:zinc ion binding"/>
    <property type="evidence" value="ECO:0007669"/>
    <property type="project" value="InterPro"/>
</dbReference>
<gene>
    <name evidence="9" type="ORF">RDB_LOCUS15149</name>
</gene>
<organism evidence="9 10">
    <name type="scientific">Rhizoctonia solani</name>
    <dbReference type="NCBI Taxonomy" id="456999"/>
    <lineage>
        <taxon>Eukaryota</taxon>
        <taxon>Fungi</taxon>
        <taxon>Dikarya</taxon>
        <taxon>Basidiomycota</taxon>
        <taxon>Agaricomycotina</taxon>
        <taxon>Agaricomycetes</taxon>
        <taxon>Cantharellales</taxon>
        <taxon>Ceratobasidiaceae</taxon>
        <taxon>Rhizoctonia</taxon>
    </lineage>
</organism>
<evidence type="ECO:0000256" key="5">
    <source>
        <dbReference type="ARBA" id="ARBA00023125"/>
    </source>
</evidence>
<comment type="caution">
    <text evidence="9">The sequence shown here is derived from an EMBL/GenBank/DDBJ whole genome shotgun (WGS) entry which is preliminary data.</text>
</comment>
<dbReference type="GO" id="GO:0000981">
    <property type="term" value="F:DNA-binding transcription factor activity, RNA polymerase II-specific"/>
    <property type="evidence" value="ECO:0007669"/>
    <property type="project" value="InterPro"/>
</dbReference>
<reference evidence="9" key="1">
    <citation type="submission" date="2021-01" db="EMBL/GenBank/DDBJ databases">
        <authorList>
            <person name="Kaushik A."/>
        </authorList>
    </citation>
    <scope>NUCLEOTIDE SEQUENCE</scope>
    <source>
        <strain evidence="9">Type strain: AG8-Rh-89/</strain>
    </source>
</reference>
<dbReference type="PROSITE" id="PS50048">
    <property type="entry name" value="ZN2_CY6_FUNGAL_2"/>
    <property type="match status" value="1"/>
</dbReference>
<dbReference type="Gene3D" id="4.10.240.10">
    <property type="entry name" value="Zn(2)-C6 fungal-type DNA-binding domain"/>
    <property type="match status" value="1"/>
</dbReference>
<dbReference type="EMBL" id="CAJMWZ010000825">
    <property type="protein sequence ID" value="CAE6426457.1"/>
    <property type="molecule type" value="Genomic_DNA"/>
</dbReference>
<comment type="subcellular location">
    <subcellularLocation>
        <location evidence="1">Nucleus</location>
    </subcellularLocation>
</comment>
<dbReference type="InterPro" id="IPR036864">
    <property type="entry name" value="Zn2-C6_fun-type_DNA-bd_sf"/>
</dbReference>
<keyword evidence="5" id="KW-0238">DNA-binding</keyword>
<keyword evidence="2" id="KW-0479">Metal-binding</keyword>
<keyword evidence="7" id="KW-0539">Nucleus</keyword>
<dbReference type="AlphaFoldDB" id="A0A8H2XG54"/>
<dbReference type="InterPro" id="IPR051615">
    <property type="entry name" value="Transcr_Regulatory_Elem"/>
</dbReference>
<protein>
    <recommendedName>
        <fullName evidence="8">Zn(2)-C6 fungal-type domain-containing protein</fullName>
    </recommendedName>
</protein>
<proteinExistence type="predicted"/>
<feature type="domain" description="Zn(2)-C6 fungal-type" evidence="8">
    <location>
        <begin position="19"/>
        <end position="49"/>
    </location>
</feature>
<dbReference type="GO" id="GO:0003677">
    <property type="term" value="F:DNA binding"/>
    <property type="evidence" value="ECO:0007669"/>
    <property type="project" value="UniProtKB-KW"/>
</dbReference>
<keyword evidence="3" id="KW-0862">Zinc</keyword>
<dbReference type="PANTHER" id="PTHR31313">
    <property type="entry name" value="TY1 ENHANCER ACTIVATOR"/>
    <property type="match status" value="1"/>
</dbReference>
<evidence type="ECO:0000313" key="10">
    <source>
        <dbReference type="Proteomes" id="UP000663850"/>
    </source>
</evidence>
<dbReference type="PROSITE" id="PS00463">
    <property type="entry name" value="ZN2_CY6_FUNGAL_1"/>
    <property type="match status" value="1"/>
</dbReference>
<evidence type="ECO:0000259" key="8">
    <source>
        <dbReference type="PROSITE" id="PS50048"/>
    </source>
</evidence>
<dbReference type="CDD" id="cd12148">
    <property type="entry name" value="fungal_TF_MHR"/>
    <property type="match status" value="1"/>
</dbReference>
<evidence type="ECO:0000313" key="9">
    <source>
        <dbReference type="EMBL" id="CAE6426457.1"/>
    </source>
</evidence>
<evidence type="ECO:0000256" key="2">
    <source>
        <dbReference type="ARBA" id="ARBA00022723"/>
    </source>
</evidence>
<dbReference type="CDD" id="cd00067">
    <property type="entry name" value="GAL4"/>
    <property type="match status" value="1"/>
</dbReference>
<evidence type="ECO:0000256" key="6">
    <source>
        <dbReference type="ARBA" id="ARBA00023163"/>
    </source>
</evidence>
<sequence length="615" mass="68934">MSQSEPGPSRRRRKYASQACNTCRRRKTKCDGVQPICQPCTTSGHECSWSTDGNENNRPATKQYIEGLRAKIKILESEIALLKSSDQQTSTVPSSSTQLAGAVALTPTMIPSTISQFGSYLHPSTLNIQADLSPAQYVNQLHSASLYDEYIPLPQDPLIQLAQRPSTPGLLLPGPDDTLSSSNYQYIFNIDCSIAPEEQSPEDRASLECRWNHYLPVLDLIQLTRYEHDTLLSRCFSYGAAWLLGMLPDLFLRDMLELLKPNSTRIRGELQYYSPLLHCSLLAFASPFSDDAGVRARATRERFAAHAKQWLDEEFSHSNPSLILSLVLLSEYHLGIGEMNTGYMYIGMSMRAARAQSGPASLVRDWYHWSTFMQEKLMTLDIRRPSEMPEPNVPIVPPIAIGPSGRSTAGDSIEDMLTHPDYTGISAHCFMQSVKLLLISFTIPNVLQSGSAPIDLHLQLDAWFNTLPDGLLIRQRSALTQPPILALHIRYWWSILDLYLPFINSSDYATSQSVKMCNRAAGKLVKLFEAYDTQFGFRFFPRNLLKAMHTCGRALLFERSQFNEKTKKRTTVQDGIEMCLKGLRTVSETWAGGQSVMKELEALLAPLDAMIVYGA</sequence>
<evidence type="ECO:0000256" key="3">
    <source>
        <dbReference type="ARBA" id="ARBA00022833"/>
    </source>
</evidence>
<keyword evidence="4" id="KW-0805">Transcription regulation</keyword>
<dbReference type="Pfam" id="PF00172">
    <property type="entry name" value="Zn_clus"/>
    <property type="match status" value="1"/>
</dbReference>
<name>A0A8H2XG54_9AGAM</name>
<dbReference type="InterPro" id="IPR001138">
    <property type="entry name" value="Zn2Cys6_DnaBD"/>
</dbReference>